<dbReference type="PANTHER" id="PTHR22916:SF3">
    <property type="entry name" value="UDP-GLCNAC:BETAGAL BETA-1,3-N-ACETYLGLUCOSAMINYLTRANSFERASE-LIKE PROTEIN 1"/>
    <property type="match status" value="1"/>
</dbReference>
<proteinExistence type="predicted"/>
<protein>
    <submittedName>
        <fullName evidence="2">Glycosyltransferase family 2 protein</fullName>
    </submittedName>
</protein>
<dbReference type="EMBL" id="CP056775">
    <property type="protein sequence ID" value="QRR04069.1"/>
    <property type="molecule type" value="Genomic_DNA"/>
</dbReference>
<accession>A0ABX7ID61</accession>
<dbReference type="Gene3D" id="3.90.550.10">
    <property type="entry name" value="Spore Coat Polysaccharide Biosynthesis Protein SpsA, Chain A"/>
    <property type="match status" value="1"/>
</dbReference>
<dbReference type="Proteomes" id="UP000612680">
    <property type="component" value="Chromosome"/>
</dbReference>
<dbReference type="PANTHER" id="PTHR22916">
    <property type="entry name" value="GLYCOSYLTRANSFERASE"/>
    <property type="match status" value="1"/>
</dbReference>
<sequence>MENAALVSIALCTYNGAEFLELQLQSVIAQSFKKWQLVVVDDCSTDETWNILQRYAGADERISLHRNADNMGYNRNFEKAVQLCDGDYIAICDQDDVWHPDKLQTQLNAMSDHQLVYHDSALIDQHGKPMHVSISERFNFYRGSEPEVFLYMNCVSGHTILMKRSLLQRALPFPHHFHYDQWLAFVAAGTGSIDFIPENLVQYRQHRNNNTDLLALHVKKRSAQERIRQLEREEEWLALCSRLGETHRELIGRLWQLCRIRNNSFMNLRYGIEIWKNRRTLLYLLKKPATSKFFYTLRKIWGRKAKVLA</sequence>
<gene>
    <name evidence="2" type="ORF">HWI92_06050</name>
</gene>
<dbReference type="InterPro" id="IPR029044">
    <property type="entry name" value="Nucleotide-diphossugar_trans"/>
</dbReference>
<dbReference type="InterPro" id="IPR001173">
    <property type="entry name" value="Glyco_trans_2-like"/>
</dbReference>
<evidence type="ECO:0000259" key="1">
    <source>
        <dbReference type="Pfam" id="PF00535"/>
    </source>
</evidence>
<dbReference type="SUPFAM" id="SSF53448">
    <property type="entry name" value="Nucleotide-diphospho-sugar transferases"/>
    <property type="match status" value="1"/>
</dbReference>
<keyword evidence="3" id="KW-1185">Reference proteome</keyword>
<dbReference type="Pfam" id="PF00535">
    <property type="entry name" value="Glycos_transf_2"/>
    <property type="match status" value="1"/>
</dbReference>
<name>A0ABX7ID61_9BACT</name>
<evidence type="ECO:0000313" key="2">
    <source>
        <dbReference type="EMBL" id="QRR04069.1"/>
    </source>
</evidence>
<organism evidence="2 3">
    <name type="scientific">Dyadobacter sandarakinus</name>
    <dbReference type="NCBI Taxonomy" id="2747268"/>
    <lineage>
        <taxon>Bacteria</taxon>
        <taxon>Pseudomonadati</taxon>
        <taxon>Bacteroidota</taxon>
        <taxon>Cytophagia</taxon>
        <taxon>Cytophagales</taxon>
        <taxon>Spirosomataceae</taxon>
        <taxon>Dyadobacter</taxon>
    </lineage>
</organism>
<feature type="domain" description="Glycosyltransferase 2-like" evidence="1">
    <location>
        <begin position="8"/>
        <end position="168"/>
    </location>
</feature>
<dbReference type="CDD" id="cd04196">
    <property type="entry name" value="GT_2_like_d"/>
    <property type="match status" value="1"/>
</dbReference>
<evidence type="ECO:0000313" key="3">
    <source>
        <dbReference type="Proteomes" id="UP000612680"/>
    </source>
</evidence>
<reference evidence="2 3" key="1">
    <citation type="submission" date="2020-06" db="EMBL/GenBank/DDBJ databases">
        <title>Dyadobacter sandarakinus sp. nov., isolated from the soil of the Arctic Yellow River Station.</title>
        <authorList>
            <person name="Zhang Y."/>
            <person name="Peng F."/>
        </authorList>
    </citation>
    <scope>NUCLEOTIDE SEQUENCE [LARGE SCALE GENOMIC DNA]</scope>
    <source>
        <strain evidence="2 3">Q3-56</strain>
    </source>
</reference>